<proteinExistence type="predicted"/>
<sequence>MRLLLAHTAPDVALDALNRGANSPKGTIFLRPDEPIHLSQNTQLDNLSRLSG</sequence>
<keyword evidence="5" id="KW-1185">Reference proteome</keyword>
<name>A0AAP1V257_9BURK</name>
<reference evidence="2 5" key="2">
    <citation type="submission" date="2021-03" db="EMBL/GenBank/DDBJ databases">
        <title>Clinical course, treatment and visual outcome of an outbreak of Burkholderia contaminans endophthalmitis following cataract surgery.</title>
        <authorList>
            <person name="Lind C."/>
            <person name="Olsen K."/>
            <person name="Angelsen N.K."/>
            <person name="Krefting E.A."/>
            <person name="Fossen K."/>
            <person name="Gravningen K."/>
            <person name="Depoorter E."/>
            <person name="Vandamme P."/>
            <person name="Bertelsen G."/>
        </authorList>
    </citation>
    <scope>NUCLEOTIDE SEQUENCE [LARGE SCALE GENOMIC DNA]</scope>
    <source>
        <strain evidence="2 5">51242556</strain>
    </source>
</reference>
<evidence type="ECO:0000313" key="3">
    <source>
        <dbReference type="EMBL" id="WFN16827.1"/>
    </source>
</evidence>
<dbReference type="EMBL" id="JAGEMX010000003">
    <property type="protein sequence ID" value="MBO1829921.1"/>
    <property type="molecule type" value="Genomic_DNA"/>
</dbReference>
<evidence type="ECO:0000313" key="4">
    <source>
        <dbReference type="Proteomes" id="UP000611459"/>
    </source>
</evidence>
<evidence type="ECO:0000313" key="6">
    <source>
        <dbReference type="Proteomes" id="UP001220209"/>
    </source>
</evidence>
<dbReference type="RefSeq" id="WP_157644963.1">
    <property type="nucleotide sequence ID" value="NZ_AP018358.1"/>
</dbReference>
<organism evidence="1 4">
    <name type="scientific">Burkholderia contaminans</name>
    <dbReference type="NCBI Taxonomy" id="488447"/>
    <lineage>
        <taxon>Bacteria</taxon>
        <taxon>Pseudomonadati</taxon>
        <taxon>Pseudomonadota</taxon>
        <taxon>Betaproteobacteria</taxon>
        <taxon>Burkholderiales</taxon>
        <taxon>Burkholderiaceae</taxon>
        <taxon>Burkholderia</taxon>
        <taxon>Burkholderia cepacia complex</taxon>
    </lineage>
</organism>
<dbReference type="Proteomes" id="UP000611459">
    <property type="component" value="Unassembled WGS sequence"/>
</dbReference>
<accession>A0AAP1V257</accession>
<dbReference type="Proteomes" id="UP000664048">
    <property type="component" value="Unassembled WGS sequence"/>
</dbReference>
<evidence type="ECO:0000313" key="2">
    <source>
        <dbReference type="EMBL" id="MBO1829921.1"/>
    </source>
</evidence>
<dbReference type="AlphaFoldDB" id="A0AAP1V257"/>
<dbReference type="EMBL" id="JAENIB010000003">
    <property type="protein sequence ID" value="MBK1930415.1"/>
    <property type="molecule type" value="Genomic_DNA"/>
</dbReference>
<evidence type="ECO:0000313" key="5">
    <source>
        <dbReference type="Proteomes" id="UP000664048"/>
    </source>
</evidence>
<reference evidence="3 6" key="3">
    <citation type="submission" date="2021-12" db="EMBL/GenBank/DDBJ databases">
        <title>Genomic and phenotypic characterization of three Burkholderia contaminans isolates recovered from different sources.</title>
        <authorList>
            <person name="Lopez De Volder A."/>
            <person name="Fan Y."/>
            <person name="Nunvar J."/>
            <person name="Herrera T."/>
            <person name="Timp W."/>
            <person name="Degrossi J."/>
        </authorList>
    </citation>
    <scope>NUCLEOTIDE SEQUENCE [LARGE SCALE GENOMIC DNA]</scope>
    <source>
        <strain evidence="3 6">LMG 23361</strain>
    </source>
</reference>
<evidence type="ECO:0000313" key="1">
    <source>
        <dbReference type="EMBL" id="MBK1930415.1"/>
    </source>
</evidence>
<reference evidence="1" key="1">
    <citation type="submission" date="2021-01" db="EMBL/GenBank/DDBJ databases">
        <title>Outbreak of Burkholderia contaminns endophthalmitis traced to a clinical ventilation system.</title>
        <authorList>
            <person name="Lipuma J."/>
            <person name="Spilker T."/>
            <person name="Kratholm J."/>
        </authorList>
    </citation>
    <scope>NUCLEOTIDE SEQUENCE</scope>
    <source>
        <strain evidence="1">HI4954</strain>
    </source>
</reference>
<dbReference type="EMBL" id="CP090640">
    <property type="protein sequence ID" value="WFN16827.1"/>
    <property type="molecule type" value="Genomic_DNA"/>
</dbReference>
<protein>
    <submittedName>
        <fullName evidence="1">Uncharacterized protein</fullName>
    </submittedName>
</protein>
<dbReference type="GeneID" id="93191974"/>
<gene>
    <name evidence="2" type="ORF">J4M89_11045</name>
    <name evidence="1" type="ORF">JIN94_11030</name>
    <name evidence="3" type="ORF">LXE91_14155</name>
</gene>
<dbReference type="Proteomes" id="UP001220209">
    <property type="component" value="Chromosome 1"/>
</dbReference>